<sequence length="195" mass="20055">MSETSHDTLIKTPRQLIQVVIASFLIPVVGILLLIEYVDNTYRAGAGTDAMSQNAIAQRIAPIAQLEIHEAAAPAPALAATVTPAQAAPATASAAMAALSALPTPSASASAQGADLAQAGKALYSKFCIACHGTGVMDAPKLGDKTAWAPRLKESMETIYNYALHGKGNMLPKGGSNAPDAEVKAAVDYMINAVK</sequence>
<dbReference type="Gene3D" id="1.10.760.10">
    <property type="entry name" value="Cytochrome c-like domain"/>
    <property type="match status" value="1"/>
</dbReference>
<proteinExistence type="predicted"/>
<evidence type="ECO:0000256" key="2">
    <source>
        <dbReference type="ARBA" id="ARBA00022617"/>
    </source>
</evidence>
<organism evidence="6 7">
    <name type="scientific">Mycoavidus cysteinexigens</name>
    <dbReference type="NCBI Taxonomy" id="1553431"/>
    <lineage>
        <taxon>Bacteria</taxon>
        <taxon>Pseudomonadati</taxon>
        <taxon>Pseudomonadota</taxon>
        <taxon>Betaproteobacteria</taxon>
        <taxon>Burkholderiales</taxon>
        <taxon>Burkholderiaceae</taxon>
        <taxon>Mycoavidus</taxon>
    </lineage>
</organism>
<dbReference type="PANTHER" id="PTHR40942:SF4">
    <property type="entry name" value="CYTOCHROME C5"/>
    <property type="match status" value="1"/>
</dbReference>
<dbReference type="RefSeq" id="WP_045362638.1">
    <property type="nucleotide sequence ID" value="NZ_AP018150.1"/>
</dbReference>
<reference evidence="6 7" key="1">
    <citation type="journal article" date="2018" name="Microbes Environ.">
        <title>Comparative Genomic Insights into Endofungal Lifestyles of Two Bacterial Endosymbionts, Mycoavidus cysteinexigens and Burkholderia rhizoxinica.</title>
        <authorList>
            <person name="Sharmin D."/>
            <person name="Guo Y."/>
            <person name="Nishizawa T."/>
            <person name="Ohshima S."/>
            <person name="Sato Y."/>
            <person name="Takashima Y."/>
            <person name="Narisawa K."/>
            <person name="Ohta H."/>
        </authorList>
    </citation>
    <scope>NUCLEOTIDE SEQUENCE [LARGE SCALE GENOMIC DNA]</scope>
    <source>
        <strain evidence="6 7">B1-EB</strain>
    </source>
</reference>
<evidence type="ECO:0000256" key="5">
    <source>
        <dbReference type="ARBA" id="ARBA00023004"/>
    </source>
</evidence>
<dbReference type="Pfam" id="PF13442">
    <property type="entry name" value="Cytochrome_CBB3"/>
    <property type="match status" value="1"/>
</dbReference>
<keyword evidence="3" id="KW-0479">Metal-binding</keyword>
<accession>A0A2Z6EUD4</accession>
<evidence type="ECO:0000313" key="7">
    <source>
        <dbReference type="Proteomes" id="UP000282597"/>
    </source>
</evidence>
<dbReference type="PANTHER" id="PTHR40942">
    <property type="match status" value="1"/>
</dbReference>
<keyword evidence="7" id="KW-1185">Reference proteome</keyword>
<keyword evidence="5" id="KW-0408">Iron</keyword>
<dbReference type="AlphaFoldDB" id="A0A2Z6EUD4"/>
<gene>
    <name evidence="6" type="ORF">MCB1EB_0889</name>
</gene>
<keyword evidence="1" id="KW-0813">Transport</keyword>
<dbReference type="SUPFAM" id="SSF46626">
    <property type="entry name" value="Cytochrome c"/>
    <property type="match status" value="1"/>
</dbReference>
<name>A0A2Z6EUD4_9BURK</name>
<dbReference type="EMBL" id="AP018150">
    <property type="protein sequence ID" value="BBE09050.1"/>
    <property type="molecule type" value="Genomic_DNA"/>
</dbReference>
<keyword evidence="4" id="KW-0249">Electron transport</keyword>
<dbReference type="GO" id="GO:0020037">
    <property type="term" value="F:heme binding"/>
    <property type="evidence" value="ECO:0007669"/>
    <property type="project" value="InterPro"/>
</dbReference>
<dbReference type="InterPro" id="IPR009056">
    <property type="entry name" value="Cyt_c-like_dom"/>
</dbReference>
<dbReference type="PRINTS" id="PR00607">
    <property type="entry name" value="CYTCHROMECIE"/>
</dbReference>
<keyword evidence="2" id="KW-0349">Heme</keyword>
<dbReference type="Proteomes" id="UP000282597">
    <property type="component" value="Chromosome"/>
</dbReference>
<dbReference type="InterPro" id="IPR002323">
    <property type="entry name" value="Cyt_CIE"/>
</dbReference>
<dbReference type="GO" id="GO:0009055">
    <property type="term" value="F:electron transfer activity"/>
    <property type="evidence" value="ECO:0007669"/>
    <property type="project" value="InterPro"/>
</dbReference>
<evidence type="ECO:0000256" key="4">
    <source>
        <dbReference type="ARBA" id="ARBA00022982"/>
    </source>
</evidence>
<dbReference type="KEGG" id="mcys:MCB1EB_0889"/>
<dbReference type="InterPro" id="IPR036909">
    <property type="entry name" value="Cyt_c-like_dom_sf"/>
</dbReference>
<evidence type="ECO:0000256" key="1">
    <source>
        <dbReference type="ARBA" id="ARBA00022448"/>
    </source>
</evidence>
<evidence type="ECO:0000256" key="3">
    <source>
        <dbReference type="ARBA" id="ARBA00022723"/>
    </source>
</evidence>
<dbReference type="PROSITE" id="PS51007">
    <property type="entry name" value="CYTC"/>
    <property type="match status" value="1"/>
</dbReference>
<dbReference type="GO" id="GO:0005506">
    <property type="term" value="F:iron ion binding"/>
    <property type="evidence" value="ECO:0007669"/>
    <property type="project" value="InterPro"/>
</dbReference>
<protein>
    <submittedName>
        <fullName evidence="6">Cytochrome C family protein</fullName>
    </submittedName>
</protein>
<evidence type="ECO:0000313" key="6">
    <source>
        <dbReference type="EMBL" id="BBE09050.1"/>
    </source>
</evidence>